<protein>
    <recommendedName>
        <fullName evidence="6">SecY interacting protein Syd</fullName>
    </recommendedName>
</protein>
<dbReference type="Proteomes" id="UP000035904">
    <property type="component" value="Unassembled WGS sequence"/>
</dbReference>
<evidence type="ECO:0000313" key="4">
    <source>
        <dbReference type="EMBL" id="KLV20385.1"/>
    </source>
</evidence>
<name>A0A0J1KUP0_BACAN</name>
<keyword evidence="2" id="KW-0997">Cell inner membrane</keyword>
<comment type="caution">
    <text evidence="4">The sequence shown here is derived from an EMBL/GenBank/DDBJ whole genome shotgun (WGS) entry which is preliminary data.</text>
</comment>
<gene>
    <name evidence="4" type="ORF">ABW01_05475</name>
</gene>
<dbReference type="RefSeq" id="WP_000787238.1">
    <property type="nucleotide sequence ID" value="NZ_CP168764.1"/>
</dbReference>
<keyword evidence="1" id="KW-1003">Cell membrane</keyword>
<evidence type="ECO:0000256" key="1">
    <source>
        <dbReference type="ARBA" id="ARBA00022475"/>
    </source>
</evidence>
<dbReference type="AlphaFoldDB" id="A0A0J1KUP0"/>
<evidence type="ECO:0000256" key="2">
    <source>
        <dbReference type="ARBA" id="ARBA00022519"/>
    </source>
</evidence>
<dbReference type="InterPro" id="IPR038228">
    <property type="entry name" value="Syd_sf"/>
</dbReference>
<dbReference type="Pfam" id="PF07348">
    <property type="entry name" value="Syd"/>
    <property type="match status" value="1"/>
</dbReference>
<dbReference type="Gene3D" id="3.40.1580.20">
    <property type="entry name" value="Syd protein"/>
    <property type="match status" value="1"/>
</dbReference>
<dbReference type="GO" id="GO:0009898">
    <property type="term" value="C:cytoplasmic side of plasma membrane"/>
    <property type="evidence" value="ECO:0007669"/>
    <property type="project" value="InterPro"/>
</dbReference>
<proteinExistence type="predicted"/>
<reference evidence="4 5" key="1">
    <citation type="submission" date="2015-05" db="EMBL/GenBank/DDBJ databases">
        <title>Whole genome sequence and identification of bacterial endophytes from Costus igneus.</title>
        <authorList>
            <person name="Lee Y.P."/>
            <person name="Gan H.M."/>
            <person name="Eng W."/>
            <person name="Wheatley M.S."/>
            <person name="Caraballo A."/>
            <person name="Polter S."/>
            <person name="Savka M.A."/>
            <person name="Hudson A.O."/>
        </authorList>
    </citation>
    <scope>NUCLEOTIDE SEQUENCE [LARGE SCALE GENOMIC DNA]</scope>
    <source>
        <strain evidence="4 5">RIT375</strain>
    </source>
</reference>
<dbReference type="InterPro" id="IPR009948">
    <property type="entry name" value="Syd"/>
</dbReference>
<dbReference type="EMBL" id="LDPG01000002">
    <property type="protein sequence ID" value="KLV20385.1"/>
    <property type="molecule type" value="Genomic_DNA"/>
</dbReference>
<dbReference type="PATRIC" id="fig|1392.242.peg.2673"/>
<organism evidence="4 5">
    <name type="scientific">Bacillus anthracis</name>
    <name type="common">anthrax bacterium</name>
    <dbReference type="NCBI Taxonomy" id="1392"/>
    <lineage>
        <taxon>Bacteria</taxon>
        <taxon>Bacillati</taxon>
        <taxon>Bacillota</taxon>
        <taxon>Bacilli</taxon>
        <taxon>Bacillales</taxon>
        <taxon>Bacillaceae</taxon>
        <taxon>Bacillus</taxon>
        <taxon>Bacillus cereus group</taxon>
    </lineage>
</organism>
<evidence type="ECO:0000256" key="3">
    <source>
        <dbReference type="ARBA" id="ARBA00023136"/>
    </source>
</evidence>
<evidence type="ECO:0000313" key="5">
    <source>
        <dbReference type="Proteomes" id="UP000035904"/>
    </source>
</evidence>
<sequence>MKNEMKNCFDKIIREWQDCNNSLPKSLWIEEAEAFIYEGEPDIEGYVFWKPLEKNIIHDFSNIEKDLGIQLYNSIKEYYNSYWFLDLGGNYLGYDFELNSVIPGIELHDFYVSLQGYQGAHDNQLNNIPIGMEFNGLLVVVDNENGQVKLEAYESGSFEVICDSLAELILNLS</sequence>
<accession>A0A0J1KUP0</accession>
<dbReference type="CDD" id="cd16323">
    <property type="entry name" value="Syd"/>
    <property type="match status" value="1"/>
</dbReference>
<keyword evidence="3" id="KW-0472">Membrane</keyword>
<evidence type="ECO:0008006" key="6">
    <source>
        <dbReference type="Google" id="ProtNLM"/>
    </source>
</evidence>